<dbReference type="AlphaFoldDB" id="B5Y603"/>
<keyword evidence="2" id="KW-0813">Transport</keyword>
<dbReference type="InterPro" id="IPR027417">
    <property type="entry name" value="P-loop_NTPase"/>
</dbReference>
<dbReference type="HOGENOM" id="CLU_000604_1_2_9"/>
<evidence type="ECO:0000313" key="7">
    <source>
        <dbReference type="EMBL" id="ACI17366.1"/>
    </source>
</evidence>
<dbReference type="EMBL" id="CP001145">
    <property type="protein sequence ID" value="ACI17366.1"/>
    <property type="molecule type" value="Genomic_DNA"/>
</dbReference>
<dbReference type="Pfam" id="PF00005">
    <property type="entry name" value="ABC_tran"/>
    <property type="match status" value="1"/>
</dbReference>
<reference evidence="8" key="1">
    <citation type="submission" date="2008-08" db="EMBL/GenBank/DDBJ databases">
        <title>The complete genome sequence of Coprothermobacter proteolyticus strain ATCC 5245 / DSM 5265 / BT.</title>
        <authorList>
            <person name="Dodson R.J."/>
            <person name="Durkin A.S."/>
            <person name="Wu M."/>
            <person name="Eisen J."/>
            <person name="Sutton G."/>
        </authorList>
    </citation>
    <scope>NUCLEOTIDE SEQUENCE [LARGE SCALE GENOMIC DNA]</scope>
    <source>
        <strain evidence="8">ATCC 35245 / DSM 5265 / OCM 4 / BT</strain>
    </source>
</reference>
<dbReference type="GO" id="GO:0015807">
    <property type="term" value="P:L-amino acid transport"/>
    <property type="evidence" value="ECO:0007669"/>
    <property type="project" value="TreeGrafter"/>
</dbReference>
<dbReference type="GO" id="GO:0015658">
    <property type="term" value="F:branched-chain amino acid transmembrane transporter activity"/>
    <property type="evidence" value="ECO:0007669"/>
    <property type="project" value="TreeGrafter"/>
</dbReference>
<dbReference type="KEGG" id="cpo:COPRO5265_1381"/>
<dbReference type="PANTHER" id="PTHR43820">
    <property type="entry name" value="HIGH-AFFINITY BRANCHED-CHAIN AMINO ACID TRANSPORT ATP-BINDING PROTEIN LIVF"/>
    <property type="match status" value="1"/>
</dbReference>
<evidence type="ECO:0000256" key="5">
    <source>
        <dbReference type="ARBA" id="ARBA00022970"/>
    </source>
</evidence>
<dbReference type="InterPro" id="IPR017871">
    <property type="entry name" value="ABC_transporter-like_CS"/>
</dbReference>
<dbReference type="CDD" id="cd03224">
    <property type="entry name" value="ABC_TM1139_LivF_branched"/>
    <property type="match status" value="1"/>
</dbReference>
<accession>B5Y603</accession>
<feature type="domain" description="ABC transporter" evidence="6">
    <location>
        <begin position="2"/>
        <end position="234"/>
    </location>
</feature>
<name>B5Y603_COPPD</name>
<dbReference type="RefSeq" id="WP_012544018.1">
    <property type="nucleotide sequence ID" value="NC_011295.1"/>
</dbReference>
<protein>
    <submittedName>
        <fullName evidence="7">Branched chain amino acid ABC transporter ATP-binding protein</fullName>
    </submittedName>
</protein>
<reference evidence="7 8" key="2">
    <citation type="journal article" date="2014" name="Genome Announc.">
        <title>Complete Genome Sequence of Coprothermobacter proteolyticus DSM 5265.</title>
        <authorList>
            <person name="Alexiev A."/>
            <person name="Coil D.A."/>
            <person name="Badger J.H."/>
            <person name="Enticknap J."/>
            <person name="Ward N."/>
            <person name="Robb F.T."/>
            <person name="Eisen J.A."/>
        </authorList>
    </citation>
    <scope>NUCLEOTIDE SEQUENCE [LARGE SCALE GENOMIC DNA]</scope>
    <source>
        <strain evidence="8">ATCC 35245 / DSM 5265 / OCM 4 / BT</strain>
    </source>
</reference>
<evidence type="ECO:0000256" key="3">
    <source>
        <dbReference type="ARBA" id="ARBA00022741"/>
    </source>
</evidence>
<dbReference type="PROSITE" id="PS00211">
    <property type="entry name" value="ABC_TRANSPORTER_1"/>
    <property type="match status" value="1"/>
</dbReference>
<evidence type="ECO:0000259" key="6">
    <source>
        <dbReference type="PROSITE" id="PS50893"/>
    </source>
</evidence>
<organism evidence="7 8">
    <name type="scientific">Coprothermobacter proteolyticus (strain ATCC 35245 / DSM 5265 / OCM 4 / BT)</name>
    <dbReference type="NCBI Taxonomy" id="309798"/>
    <lineage>
        <taxon>Bacteria</taxon>
        <taxon>Pseudomonadati</taxon>
        <taxon>Coprothermobacterota</taxon>
        <taxon>Coprothermobacteria</taxon>
        <taxon>Coprothermobacterales</taxon>
        <taxon>Coprothermobacteraceae</taxon>
        <taxon>Coprothermobacter</taxon>
    </lineage>
</organism>
<evidence type="ECO:0000313" key="8">
    <source>
        <dbReference type="Proteomes" id="UP000001732"/>
    </source>
</evidence>
<evidence type="ECO:0000256" key="4">
    <source>
        <dbReference type="ARBA" id="ARBA00022840"/>
    </source>
</evidence>
<dbReference type="GO" id="GO:0005524">
    <property type="term" value="F:ATP binding"/>
    <property type="evidence" value="ECO:0007669"/>
    <property type="project" value="UniProtKB-KW"/>
</dbReference>
<gene>
    <name evidence="7" type="ordered locus">COPRO5265_1381</name>
</gene>
<evidence type="ECO:0000256" key="2">
    <source>
        <dbReference type="ARBA" id="ARBA00022448"/>
    </source>
</evidence>
<dbReference type="PANTHER" id="PTHR43820:SF4">
    <property type="entry name" value="HIGH-AFFINITY BRANCHED-CHAIN AMINO ACID TRANSPORT ATP-BINDING PROTEIN LIVF"/>
    <property type="match status" value="1"/>
</dbReference>
<dbReference type="InterPro" id="IPR052156">
    <property type="entry name" value="BCAA_Transport_ATP-bd_LivF"/>
</dbReference>
<keyword evidence="3" id="KW-0547">Nucleotide-binding</keyword>
<proteinExistence type="inferred from homology"/>
<dbReference type="OrthoDB" id="9776369at2"/>
<keyword evidence="8" id="KW-1185">Reference proteome</keyword>
<dbReference type="eggNOG" id="COG0410">
    <property type="taxonomic scope" value="Bacteria"/>
</dbReference>
<dbReference type="Gene3D" id="3.40.50.300">
    <property type="entry name" value="P-loop containing nucleotide triphosphate hydrolases"/>
    <property type="match status" value="1"/>
</dbReference>
<comment type="similarity">
    <text evidence="1">Belongs to the ABC transporter superfamily.</text>
</comment>
<dbReference type="InterPro" id="IPR003593">
    <property type="entry name" value="AAA+_ATPase"/>
</dbReference>
<dbReference type="SUPFAM" id="SSF52540">
    <property type="entry name" value="P-loop containing nucleoside triphosphate hydrolases"/>
    <property type="match status" value="1"/>
</dbReference>
<dbReference type="GO" id="GO:0016887">
    <property type="term" value="F:ATP hydrolysis activity"/>
    <property type="evidence" value="ECO:0007669"/>
    <property type="project" value="InterPro"/>
</dbReference>
<sequence>MLKIIDLTTGYGPVEVLHDVNLDFKDSRIVTVLGANGAGKSTLIKTISGILKPWKGSILFDGKDISRMSTSQIAKMGIVHVPEGRHIFPNLTVRENLLLGGYFRSDKENKETLDQVLKLFPALKERINQKGGNLSGGEQQMLAIARGLMAKPRLLLLDEPSLGLAPILVSEIFQTVKSLAQQEGVQVLLVEQNARKALDISDTGYVMVLGRIVLSGTSDELRENPEVRKLYLGGQNV</sequence>
<dbReference type="SMART" id="SM00382">
    <property type="entry name" value="AAA"/>
    <property type="match status" value="1"/>
</dbReference>
<dbReference type="STRING" id="309798.COPRO5265_1381"/>
<keyword evidence="4 7" id="KW-0067">ATP-binding</keyword>
<keyword evidence="5" id="KW-0029">Amino-acid transport</keyword>
<dbReference type="PROSITE" id="PS50893">
    <property type="entry name" value="ABC_TRANSPORTER_2"/>
    <property type="match status" value="1"/>
</dbReference>
<dbReference type="InterPro" id="IPR003439">
    <property type="entry name" value="ABC_transporter-like_ATP-bd"/>
</dbReference>
<evidence type="ECO:0000256" key="1">
    <source>
        <dbReference type="ARBA" id="ARBA00005417"/>
    </source>
</evidence>
<dbReference type="Proteomes" id="UP000001732">
    <property type="component" value="Chromosome"/>
</dbReference>